<dbReference type="RefSeq" id="WP_003325425.1">
    <property type="nucleotide sequence ID" value="NC_014639.1"/>
</dbReference>
<keyword evidence="6 8" id="KW-1133">Transmembrane helix</keyword>
<name>A0ABM5LZ87_BACA1</name>
<sequence length="317" mass="38025">MKIHSGEDWFWYQLGPQEKKQGKELIHFSHWPQCEKWFENEHHINFLRVDTNELDNEAVYGSFIYDQGLEQEKDHTVFHFYITRQYFFTINFDFSVLEGIKKEHVIQQMKRTDNAFEGFFILLGELMNAYLIGLDEFEVKLRKLKWQIYADNSKSIVNRVHKLRHELMIWKGQILSVKKIEMALKEAFMPKNDQKKDYQRTHHKIDRGFTYVSEFEGELSNLMHSEEVITSQRGNEIVKALTIFTTLFTPMTALGALWGMNFEVMPELNLKYGYVFSIILILISTLLIYIYLRKKGWTGDMLKDREKKYFRKKRSRK</sequence>
<keyword evidence="7 8" id="KW-0472">Membrane</keyword>
<dbReference type="Gene3D" id="1.20.58.340">
    <property type="entry name" value="Magnesium transport protein CorA, transmembrane region"/>
    <property type="match status" value="1"/>
</dbReference>
<organism evidence="9 10">
    <name type="scientific">Bacillus atrophaeus (strain 1942)</name>
    <dbReference type="NCBI Taxonomy" id="720555"/>
    <lineage>
        <taxon>Bacteria</taxon>
        <taxon>Bacillati</taxon>
        <taxon>Bacillota</taxon>
        <taxon>Bacilli</taxon>
        <taxon>Bacillales</taxon>
        <taxon>Bacillaceae</taxon>
        <taxon>Bacillus</taxon>
    </lineage>
</organism>
<keyword evidence="10" id="KW-1185">Reference proteome</keyword>
<dbReference type="PANTHER" id="PTHR46494:SF2">
    <property type="entry name" value="MAGNESIUM TRANSPORT PROTEIN CORA"/>
    <property type="match status" value="1"/>
</dbReference>
<evidence type="ECO:0000256" key="1">
    <source>
        <dbReference type="ARBA" id="ARBA00004651"/>
    </source>
</evidence>
<dbReference type="Pfam" id="PF01544">
    <property type="entry name" value="CorA"/>
    <property type="match status" value="1"/>
</dbReference>
<evidence type="ECO:0000256" key="5">
    <source>
        <dbReference type="ARBA" id="ARBA00022692"/>
    </source>
</evidence>
<dbReference type="SUPFAM" id="SSF143865">
    <property type="entry name" value="CorA soluble domain-like"/>
    <property type="match status" value="1"/>
</dbReference>
<gene>
    <name evidence="9" type="ordered locus">BATR1942_10685</name>
</gene>
<dbReference type="EMBL" id="CP002207">
    <property type="protein sequence ID" value="ADP33068.1"/>
    <property type="molecule type" value="Genomic_DNA"/>
</dbReference>
<comment type="subcellular location">
    <subcellularLocation>
        <location evidence="1">Cell membrane</location>
        <topology evidence="1">Multi-pass membrane protein</topology>
    </subcellularLocation>
</comment>
<dbReference type="SUPFAM" id="SSF144083">
    <property type="entry name" value="Magnesium transport protein CorA, transmembrane region"/>
    <property type="match status" value="1"/>
</dbReference>
<dbReference type="PANTHER" id="PTHR46494">
    <property type="entry name" value="CORA FAMILY METAL ION TRANSPORTER (EUROFUNG)"/>
    <property type="match status" value="1"/>
</dbReference>
<keyword evidence="4" id="KW-1003">Cell membrane</keyword>
<dbReference type="CDD" id="cd12821">
    <property type="entry name" value="EcCorA_ZntB-like"/>
    <property type="match status" value="1"/>
</dbReference>
<proteinExistence type="inferred from homology"/>
<feature type="transmembrane region" description="Helical" evidence="8">
    <location>
        <begin position="240"/>
        <end position="260"/>
    </location>
</feature>
<evidence type="ECO:0000313" key="10">
    <source>
        <dbReference type="Proteomes" id="UP000006867"/>
    </source>
</evidence>
<evidence type="ECO:0000313" key="9">
    <source>
        <dbReference type="EMBL" id="ADP33068.1"/>
    </source>
</evidence>
<evidence type="ECO:0000256" key="3">
    <source>
        <dbReference type="ARBA" id="ARBA00022448"/>
    </source>
</evidence>
<evidence type="ECO:0000256" key="4">
    <source>
        <dbReference type="ARBA" id="ARBA00022475"/>
    </source>
</evidence>
<evidence type="ECO:0000256" key="6">
    <source>
        <dbReference type="ARBA" id="ARBA00022989"/>
    </source>
</evidence>
<accession>A0ABM5LZ87</accession>
<keyword evidence="3" id="KW-0813">Transport</keyword>
<dbReference type="InterPro" id="IPR002523">
    <property type="entry name" value="MgTranspt_CorA/ZnTranspt_ZntB"/>
</dbReference>
<comment type="similarity">
    <text evidence="2">Belongs to the CorA metal ion transporter (MIT) (TC 1.A.35) family.</text>
</comment>
<protein>
    <submittedName>
        <fullName evidence="9">CorA-type Mg(2+) transporter</fullName>
    </submittedName>
</protein>
<evidence type="ECO:0000256" key="7">
    <source>
        <dbReference type="ARBA" id="ARBA00023136"/>
    </source>
</evidence>
<dbReference type="Proteomes" id="UP000006867">
    <property type="component" value="Chromosome"/>
</dbReference>
<dbReference type="InterPro" id="IPR045861">
    <property type="entry name" value="CorA_cytoplasmic_dom"/>
</dbReference>
<feature type="transmembrane region" description="Helical" evidence="8">
    <location>
        <begin position="272"/>
        <end position="292"/>
    </location>
</feature>
<reference evidence="9 10" key="1">
    <citation type="journal article" date="2011" name="Front. Microbiol.">
        <title>Genomic signatures of strain selection and enhancement in Bacillus atrophaeus var. globigii, a historical biowarfare simulant.</title>
        <authorList>
            <person name="Gibbons H.S."/>
            <person name="Broomall S.M."/>
            <person name="McNew L.A."/>
            <person name="Daligault H."/>
            <person name="Chapman C."/>
            <person name="Bruce D."/>
            <person name="Karavis M."/>
            <person name="Krepps M."/>
            <person name="McGregor P.A."/>
            <person name="Hong C."/>
            <person name="Park K.H."/>
            <person name="Akmal A."/>
            <person name="Feldman A."/>
            <person name="Lin J.S."/>
            <person name="Chang W.E."/>
            <person name="Higgs B.W."/>
            <person name="Demirev P."/>
            <person name="Lindquist J."/>
            <person name="Liem A."/>
            <person name="Fochler E."/>
            <person name="Read T.D."/>
            <person name="Tapia R."/>
            <person name="Johnson S."/>
            <person name="Bishop-Lilly K.A."/>
            <person name="Detter C."/>
            <person name="Han C."/>
            <person name="Sozhamannan S."/>
            <person name="Rosenzweig C.N."/>
            <person name="Skowronski E.W."/>
        </authorList>
    </citation>
    <scope>NUCLEOTIDE SEQUENCE [LARGE SCALE GENOMIC DNA]</scope>
    <source>
        <strain evidence="9 10">1942</strain>
    </source>
</reference>
<evidence type="ECO:0000256" key="2">
    <source>
        <dbReference type="ARBA" id="ARBA00009765"/>
    </source>
</evidence>
<evidence type="ECO:0000256" key="8">
    <source>
        <dbReference type="SAM" id="Phobius"/>
    </source>
</evidence>
<keyword evidence="5 8" id="KW-0812">Transmembrane</keyword>
<dbReference type="InterPro" id="IPR045863">
    <property type="entry name" value="CorA_TM1_TM2"/>
</dbReference>